<dbReference type="EMBL" id="DS028094">
    <property type="protein sequence ID" value="KMP04387.1"/>
    <property type="molecule type" value="Genomic_DNA"/>
</dbReference>
<dbReference type="AlphaFoldDB" id="A0A0J7B3G8"/>
<sequence>MPLPAHPWLIRLAKHFGQRLILSVATILDLPRNAVLTIGFTDAGEVTAKHNVLRVKASSLNFHANEFLTMLGARWPKEHCFASGLYTLGFPAYKDRRTTSPTGTWVVRFRVLKGYWEKKSCKDDEPCAHRELRVLYYDANTSRVKWVYGSAGRSFDRKRKQIKIKIKRRLPFATNVASNASTGPSHAANSGVSIPAAQRLKGGISHMDPEDAVCAHIESHVAGTAPSTRISINPT</sequence>
<proteinExistence type="predicted"/>
<evidence type="ECO:0000313" key="2">
    <source>
        <dbReference type="Proteomes" id="UP000054565"/>
    </source>
</evidence>
<reference evidence="2" key="1">
    <citation type="journal article" date="2010" name="Genome Res.">
        <title>Population genomic sequencing of Coccidioides fungi reveals recent hybridization and transposon control.</title>
        <authorList>
            <person name="Neafsey D.E."/>
            <person name="Barker B.M."/>
            <person name="Sharpton T.J."/>
            <person name="Stajich J.E."/>
            <person name="Park D.J."/>
            <person name="Whiston E."/>
            <person name="Hung C.-Y."/>
            <person name="McMahan C."/>
            <person name="White J."/>
            <person name="Sykes S."/>
            <person name="Heiman D."/>
            <person name="Young S."/>
            <person name="Zeng Q."/>
            <person name="Abouelleil A."/>
            <person name="Aftuck L."/>
            <person name="Bessette D."/>
            <person name="Brown A."/>
            <person name="FitzGerald M."/>
            <person name="Lui A."/>
            <person name="Macdonald J.P."/>
            <person name="Priest M."/>
            <person name="Orbach M.J."/>
            <person name="Galgiani J.N."/>
            <person name="Kirkland T.N."/>
            <person name="Cole G.T."/>
            <person name="Birren B.W."/>
            <person name="Henn M.R."/>
            <person name="Taylor J.W."/>
            <person name="Rounsley S.D."/>
        </authorList>
    </citation>
    <scope>NUCLEOTIDE SEQUENCE [LARGE SCALE GENOMIC DNA]</scope>
    <source>
        <strain evidence="2">RMSCC 2394</strain>
    </source>
</reference>
<name>A0A0J7B3G8_COCIT</name>
<organism evidence="1 2">
    <name type="scientific">Coccidioides immitis RMSCC 2394</name>
    <dbReference type="NCBI Taxonomy" id="404692"/>
    <lineage>
        <taxon>Eukaryota</taxon>
        <taxon>Fungi</taxon>
        <taxon>Dikarya</taxon>
        <taxon>Ascomycota</taxon>
        <taxon>Pezizomycotina</taxon>
        <taxon>Eurotiomycetes</taxon>
        <taxon>Eurotiomycetidae</taxon>
        <taxon>Onygenales</taxon>
        <taxon>Onygenaceae</taxon>
        <taxon>Coccidioides</taxon>
    </lineage>
</organism>
<protein>
    <submittedName>
        <fullName evidence="1">Uncharacterized protein</fullName>
    </submittedName>
</protein>
<dbReference type="Proteomes" id="UP000054565">
    <property type="component" value="Unassembled WGS sequence"/>
</dbReference>
<evidence type="ECO:0000313" key="1">
    <source>
        <dbReference type="EMBL" id="KMP04387.1"/>
    </source>
</evidence>
<gene>
    <name evidence="1" type="ORF">CIRG_04078</name>
</gene>
<accession>A0A0J7B3G8</accession>